<proteinExistence type="predicted"/>
<feature type="transmembrane region" description="Helical" evidence="1">
    <location>
        <begin position="18"/>
        <end position="38"/>
    </location>
</feature>
<organism evidence="2 3">
    <name type="scientific">Kingella potus</name>
    <dbReference type="NCBI Taxonomy" id="265175"/>
    <lineage>
        <taxon>Bacteria</taxon>
        <taxon>Pseudomonadati</taxon>
        <taxon>Pseudomonadota</taxon>
        <taxon>Betaproteobacteria</taxon>
        <taxon>Neisseriales</taxon>
        <taxon>Neisseriaceae</taxon>
        <taxon>Kingella</taxon>
    </lineage>
</organism>
<keyword evidence="1" id="KW-0472">Membrane</keyword>
<keyword evidence="1" id="KW-1133">Transmembrane helix</keyword>
<reference evidence="2 3" key="1">
    <citation type="submission" date="2018-06" db="EMBL/GenBank/DDBJ databases">
        <authorList>
            <consortium name="Pathogen Informatics"/>
            <person name="Doyle S."/>
        </authorList>
    </citation>
    <scope>NUCLEOTIDE SEQUENCE [LARGE SCALE GENOMIC DNA]</scope>
    <source>
        <strain evidence="2 3">NCTC13336</strain>
    </source>
</reference>
<evidence type="ECO:0000256" key="1">
    <source>
        <dbReference type="SAM" id="Phobius"/>
    </source>
</evidence>
<keyword evidence="1" id="KW-0812">Transmembrane</keyword>
<evidence type="ECO:0000313" key="3">
    <source>
        <dbReference type="Proteomes" id="UP000254293"/>
    </source>
</evidence>
<dbReference type="RefSeq" id="WP_147286551.1">
    <property type="nucleotide sequence ID" value="NZ_UGJJ01000001.1"/>
</dbReference>
<dbReference type="EMBL" id="UGJJ01000001">
    <property type="protein sequence ID" value="STR00246.1"/>
    <property type="molecule type" value="Genomic_DNA"/>
</dbReference>
<sequence length="193" mass="22759">MFFNFYKNLIYSIRNTEFIFFAFLFVLLFFSSVAFYFLSRESLLLNEVVVPDGIEYVVEEGGIRVSNRLTFYFRGVSYSASCGIEGVDNINPCNKNFYNKKLIGYNVKIIEIFEDSRRNIVGLLVNGDFKEKDKSSMYHFIRDEDFFNNELRQEKFKVYVHKITFIIFLIGAFISLVCLFISAKYNLFFRNGD</sequence>
<gene>
    <name evidence="2" type="ORF">NCTC13336_00444</name>
</gene>
<dbReference type="Proteomes" id="UP000254293">
    <property type="component" value="Unassembled WGS sequence"/>
</dbReference>
<keyword evidence="3" id="KW-1185">Reference proteome</keyword>
<dbReference type="AlphaFoldDB" id="A0A377QY10"/>
<evidence type="ECO:0000313" key="2">
    <source>
        <dbReference type="EMBL" id="STR00246.1"/>
    </source>
</evidence>
<protein>
    <submittedName>
        <fullName evidence="2">Uncharacterized protein</fullName>
    </submittedName>
</protein>
<feature type="transmembrane region" description="Helical" evidence="1">
    <location>
        <begin position="163"/>
        <end position="183"/>
    </location>
</feature>
<name>A0A377QY10_9NEIS</name>
<accession>A0A377QY10</accession>